<evidence type="ECO:0000313" key="3">
    <source>
        <dbReference type="EMBL" id="MCW0345358.1"/>
    </source>
</evidence>
<dbReference type="CDD" id="cd16387">
    <property type="entry name" value="ParB_N_Srx"/>
    <property type="match status" value="1"/>
</dbReference>
<dbReference type="Proteomes" id="UP001208888">
    <property type="component" value="Unassembled WGS sequence"/>
</dbReference>
<dbReference type="PANTHER" id="PTHR39639:SF1">
    <property type="entry name" value="DUF262 DOMAIN-CONTAINING PROTEIN"/>
    <property type="match status" value="1"/>
</dbReference>
<protein>
    <recommendedName>
        <fullName evidence="5">DUF262 domain-containing protein</fullName>
    </recommendedName>
</protein>
<proteinExistence type="predicted"/>
<dbReference type="Pfam" id="PF03235">
    <property type="entry name" value="GmrSD_N"/>
    <property type="match status" value="1"/>
</dbReference>
<evidence type="ECO:0000259" key="1">
    <source>
        <dbReference type="Pfam" id="PF03235"/>
    </source>
</evidence>
<dbReference type="RefSeq" id="WP_080687765.1">
    <property type="nucleotide sequence ID" value="NZ_JANFVX010000014.1"/>
</dbReference>
<dbReference type="InterPro" id="IPR004919">
    <property type="entry name" value="GmrSD_N"/>
</dbReference>
<dbReference type="EMBL" id="JANFVX010000014">
    <property type="protein sequence ID" value="MCW0345358.1"/>
    <property type="molecule type" value="Genomic_DNA"/>
</dbReference>
<organism evidence="3 4">
    <name type="scientific">Pantoea ananas</name>
    <name type="common">Erwinia uredovora</name>
    <dbReference type="NCBI Taxonomy" id="553"/>
    <lineage>
        <taxon>Bacteria</taxon>
        <taxon>Pseudomonadati</taxon>
        <taxon>Pseudomonadota</taxon>
        <taxon>Gammaproteobacteria</taxon>
        <taxon>Enterobacterales</taxon>
        <taxon>Erwiniaceae</taxon>
        <taxon>Pantoea</taxon>
    </lineage>
</organism>
<feature type="domain" description="GmrSD restriction endonucleases N-terminal" evidence="1">
    <location>
        <begin position="9"/>
        <end position="151"/>
    </location>
</feature>
<dbReference type="Gene3D" id="3.30.950.30">
    <property type="entry name" value="Schlafen, AAA domain"/>
    <property type="match status" value="1"/>
</dbReference>
<feature type="domain" description="Schlafen AlbA-2" evidence="2">
    <location>
        <begin position="403"/>
        <end position="560"/>
    </location>
</feature>
<dbReference type="PANTHER" id="PTHR39639">
    <property type="entry name" value="CHROMOSOME 16, WHOLE GENOME SHOTGUN SEQUENCE"/>
    <property type="match status" value="1"/>
</dbReference>
<dbReference type="InterPro" id="IPR038461">
    <property type="entry name" value="Schlafen_AlbA_2_dom_sf"/>
</dbReference>
<evidence type="ECO:0000313" key="4">
    <source>
        <dbReference type="Proteomes" id="UP001208888"/>
    </source>
</evidence>
<dbReference type="AlphaFoldDB" id="A0AAJ1FVS7"/>
<accession>A0AAJ1FVS7</accession>
<dbReference type="InterPro" id="IPR036086">
    <property type="entry name" value="ParB/Sulfiredoxin_sf"/>
</dbReference>
<sequence length="577" mass="64907">MYNEGKLKVNRKYQRKLVWTMEEKEALVDSIKNGYPIPLILLADVDGHYEIIDGLQRLNAIISYIENEFGSKGKYFNIESFPLANQLAKTGDIIPHSNEKEIDDVSSSVNFTSYQIPVTIIPKASESEVTEVFGRINSYGRQLSDQEKRQAGVITGFSQLVRKLAIEIRGDVSEDVVDLKKTPEISTTNKREPNKKYAVVAENIFWVQQGILNAKGLRDSHDEELLADIGISILLGEPFKYSKENLDEVYALNSSSQLEVEQKLSSYGSEILSLEIKRVWSTIESVLDENKGVSLKDIVRIKKGMPAIRQPYYYIFMAFYKLIITEGKEVSDAKGLLTALNGCDANISTQRHHADVKERLKNISIIYGLISDYFIASANPYLQHGRELTLEVRNILIRSEGGESKSYELKQGLYSLSEGRDLNTELLNETIPKSLCGIANANHGSKEGYFLIGVAENEGTAKRVQSLDNVISKEVQGLHVVGVDRELALKKESIDSYMKRIISAIEKAPLPKDFQAKIISNMEHVKFFDKTIIIIKIPKLSSPVLYNSEEFYLRKDSNTSLLKDISQILAIGTLFNS</sequence>
<dbReference type="Pfam" id="PF04326">
    <property type="entry name" value="SLFN_AlbA_2"/>
    <property type="match status" value="1"/>
</dbReference>
<comment type="caution">
    <text evidence="3">The sequence shown here is derived from an EMBL/GenBank/DDBJ whole genome shotgun (WGS) entry which is preliminary data.</text>
</comment>
<dbReference type="InterPro" id="IPR007421">
    <property type="entry name" value="Schlafen_AlbA_2_dom"/>
</dbReference>
<gene>
    <name evidence="3" type="ORF">NB703_003451</name>
</gene>
<name>A0AAJ1FVS7_PANAN</name>
<evidence type="ECO:0000259" key="2">
    <source>
        <dbReference type="Pfam" id="PF04326"/>
    </source>
</evidence>
<evidence type="ECO:0008006" key="5">
    <source>
        <dbReference type="Google" id="ProtNLM"/>
    </source>
</evidence>
<dbReference type="SUPFAM" id="SSF110849">
    <property type="entry name" value="ParB/Sulfiredoxin"/>
    <property type="match status" value="1"/>
</dbReference>
<reference evidence="3" key="1">
    <citation type="submission" date="2022-06" db="EMBL/GenBank/DDBJ databases">
        <title>Dynamics of rice microbiomes reveals core vertical transmitted seed endophytes.</title>
        <authorList>
            <person name="Liao K."/>
            <person name="Zhang X."/>
        </authorList>
    </citation>
    <scope>NUCLEOTIDE SEQUENCE</scope>
    <source>
        <strain evidence="3">JT1-17</strain>
    </source>
</reference>